<dbReference type="InterPro" id="IPR013762">
    <property type="entry name" value="Integrase-like_cat_sf"/>
</dbReference>
<dbReference type="PROSITE" id="PS51898">
    <property type="entry name" value="TYR_RECOMBINASE"/>
    <property type="match status" value="1"/>
</dbReference>
<evidence type="ECO:0000259" key="7">
    <source>
        <dbReference type="PROSITE" id="PS51900"/>
    </source>
</evidence>
<dbReference type="InterPro" id="IPR044068">
    <property type="entry name" value="CB"/>
</dbReference>
<feature type="domain" description="Core-binding (CB)" evidence="7">
    <location>
        <begin position="16"/>
        <end position="94"/>
    </location>
</feature>
<dbReference type="InterPro" id="IPR002104">
    <property type="entry name" value="Integrase_catalytic"/>
</dbReference>
<evidence type="ECO:0008006" key="10">
    <source>
        <dbReference type="Google" id="ProtNLM"/>
    </source>
</evidence>
<keyword evidence="4" id="KW-0233">DNA recombination</keyword>
<evidence type="ECO:0000256" key="4">
    <source>
        <dbReference type="ARBA" id="ARBA00023172"/>
    </source>
</evidence>
<dbReference type="InterPro" id="IPR004107">
    <property type="entry name" value="Integrase_SAM-like_N"/>
</dbReference>
<dbReference type="Gene3D" id="1.10.443.10">
    <property type="entry name" value="Intergrase catalytic core"/>
    <property type="match status" value="1"/>
</dbReference>
<evidence type="ECO:0000313" key="9">
    <source>
        <dbReference type="Proteomes" id="UP000182486"/>
    </source>
</evidence>
<organism evidence="8 9">
    <name type="scientific">Couchioplanes caeruleus subsp. caeruleus</name>
    <dbReference type="NCBI Taxonomy" id="56427"/>
    <lineage>
        <taxon>Bacteria</taxon>
        <taxon>Bacillati</taxon>
        <taxon>Actinomycetota</taxon>
        <taxon>Actinomycetes</taxon>
        <taxon>Micromonosporales</taxon>
        <taxon>Micromonosporaceae</taxon>
        <taxon>Couchioplanes</taxon>
    </lineage>
</organism>
<dbReference type="GO" id="GO:0015074">
    <property type="term" value="P:DNA integration"/>
    <property type="evidence" value="ECO:0007669"/>
    <property type="project" value="UniProtKB-KW"/>
</dbReference>
<evidence type="ECO:0000313" key="8">
    <source>
        <dbReference type="EMBL" id="OJF13361.1"/>
    </source>
</evidence>
<keyword evidence="3 5" id="KW-0238">DNA-binding</keyword>
<evidence type="ECO:0000259" key="6">
    <source>
        <dbReference type="PROSITE" id="PS51898"/>
    </source>
</evidence>
<proteinExistence type="inferred from homology"/>
<feature type="domain" description="Tyr recombinase" evidence="6">
    <location>
        <begin position="115"/>
        <end position="211"/>
    </location>
</feature>
<dbReference type="AlphaFoldDB" id="A0A1K0FKM8"/>
<dbReference type="Proteomes" id="UP000182486">
    <property type="component" value="Unassembled WGS sequence"/>
</dbReference>
<dbReference type="Pfam" id="PF14659">
    <property type="entry name" value="Phage_int_SAM_3"/>
    <property type="match status" value="1"/>
</dbReference>
<evidence type="ECO:0000256" key="5">
    <source>
        <dbReference type="PROSITE-ProRule" id="PRU01248"/>
    </source>
</evidence>
<dbReference type="Pfam" id="PF00589">
    <property type="entry name" value="Phage_integrase"/>
    <property type="match status" value="1"/>
</dbReference>
<comment type="similarity">
    <text evidence="1">Belongs to the 'phage' integrase family.</text>
</comment>
<evidence type="ECO:0000256" key="1">
    <source>
        <dbReference type="ARBA" id="ARBA00008857"/>
    </source>
</evidence>
<protein>
    <recommendedName>
        <fullName evidence="10">Phage integrase family protein</fullName>
    </recommendedName>
</protein>
<dbReference type="PANTHER" id="PTHR30629">
    <property type="entry name" value="PROPHAGE INTEGRASE"/>
    <property type="match status" value="1"/>
</dbReference>
<keyword evidence="2" id="KW-0229">DNA integration</keyword>
<dbReference type="GO" id="GO:0006310">
    <property type="term" value="P:DNA recombination"/>
    <property type="evidence" value="ECO:0007669"/>
    <property type="project" value="UniProtKB-KW"/>
</dbReference>
<reference evidence="8 9" key="1">
    <citation type="submission" date="2016-09" db="EMBL/GenBank/DDBJ databases">
        <title>Couchioplanes caeruleus draft genome sequence.</title>
        <authorList>
            <person name="Sheehan J."/>
            <person name="Caffrey P."/>
        </authorList>
    </citation>
    <scope>NUCLEOTIDE SEQUENCE [LARGE SCALE GENOMIC DNA]</scope>
    <source>
        <strain evidence="8 9">DSM 43634</strain>
    </source>
</reference>
<evidence type="ECO:0000256" key="3">
    <source>
        <dbReference type="ARBA" id="ARBA00023125"/>
    </source>
</evidence>
<dbReference type="EMBL" id="MEIA01000160">
    <property type="protein sequence ID" value="OJF13361.1"/>
    <property type="molecule type" value="Genomic_DNA"/>
</dbReference>
<keyword evidence="9" id="KW-1185">Reference proteome</keyword>
<comment type="caution">
    <text evidence="8">The sequence shown here is derived from an EMBL/GenBank/DDBJ whole genome shotgun (WGS) entry which is preliminary data.</text>
</comment>
<evidence type="ECO:0000256" key="2">
    <source>
        <dbReference type="ARBA" id="ARBA00022908"/>
    </source>
</evidence>
<gene>
    <name evidence="8" type="ORF">BG844_15675</name>
</gene>
<dbReference type="PROSITE" id="PS51900">
    <property type="entry name" value="CB"/>
    <property type="match status" value="1"/>
</dbReference>
<sequence>MRASRRTPRRHRDRRAVPDRLAAGEIPHAQANTVVRYRNYTTKDLIPAFGSIRLEQLTHEHIKQFITSQLNAGRGRVTLRRCISTLSSALSHAVKQRRLPHNPARYTNLPQQPRGELVCWSTEQTIEFLDYCHRVDDPLTDLYEVIIYTGMRKGEALGLHWADVDLDSRLLYVHKHLATTVDIYGHLTRQAAQQAVDAIAEALDVDPSQPA</sequence>
<dbReference type="InterPro" id="IPR050808">
    <property type="entry name" value="Phage_Integrase"/>
</dbReference>
<dbReference type="PANTHER" id="PTHR30629:SF2">
    <property type="entry name" value="PROPHAGE INTEGRASE INTS-RELATED"/>
    <property type="match status" value="1"/>
</dbReference>
<dbReference type="InterPro" id="IPR010998">
    <property type="entry name" value="Integrase_recombinase_N"/>
</dbReference>
<dbReference type="GO" id="GO:0003677">
    <property type="term" value="F:DNA binding"/>
    <property type="evidence" value="ECO:0007669"/>
    <property type="project" value="UniProtKB-UniRule"/>
</dbReference>
<dbReference type="Gene3D" id="1.10.150.130">
    <property type="match status" value="1"/>
</dbReference>
<name>A0A1K0FKM8_9ACTN</name>
<dbReference type="InterPro" id="IPR011010">
    <property type="entry name" value="DNA_brk_join_enz"/>
</dbReference>
<accession>A0A1K0FKM8</accession>
<dbReference type="SUPFAM" id="SSF56349">
    <property type="entry name" value="DNA breaking-rejoining enzymes"/>
    <property type="match status" value="1"/>
</dbReference>